<evidence type="ECO:0000313" key="3">
    <source>
        <dbReference type="Proteomes" id="UP000220210"/>
    </source>
</evidence>
<reference evidence="2 3" key="1">
    <citation type="submission" date="2017-09" db="EMBL/GenBank/DDBJ databases">
        <title>Large-scale bioinformatics analysis of Bacillus genomes uncovers conserved roles of natural products in bacterial physiology.</title>
        <authorList>
            <consortium name="Agbiome Team Llc"/>
            <person name="Bleich R.M."/>
            <person name="Kirk G.J."/>
            <person name="Santa Maria K.C."/>
            <person name="Allen S.E."/>
            <person name="Farag S."/>
            <person name="Shank E.A."/>
            <person name="Bowers A."/>
        </authorList>
    </citation>
    <scope>NUCLEOTIDE SEQUENCE [LARGE SCALE GENOMIC DNA]</scope>
    <source>
        <strain evidence="2 3">AFS020204</strain>
    </source>
</reference>
<protein>
    <submittedName>
        <fullName evidence="2">Uncharacterized protein</fullName>
    </submittedName>
</protein>
<dbReference type="EMBL" id="NTSO01000021">
    <property type="protein sequence ID" value="PFF44097.1"/>
    <property type="molecule type" value="Genomic_DNA"/>
</dbReference>
<proteinExistence type="predicted"/>
<sequence length="67" mass="7977">MSVSVIHYSSKIFFLILNFLSFYLHACNVSENTVYKIIAVVLFWGDSEEGIFICTLLYRTRFRYSFY</sequence>
<keyword evidence="1" id="KW-0812">Transmembrane</keyword>
<dbReference type="AlphaFoldDB" id="A0A9X6VUF5"/>
<comment type="caution">
    <text evidence="2">The sequence shown here is derived from an EMBL/GenBank/DDBJ whole genome shotgun (WGS) entry which is preliminary data.</text>
</comment>
<name>A0A9X6VUF5_BACCE</name>
<organism evidence="2 3">
    <name type="scientific">Bacillus cereus</name>
    <dbReference type="NCBI Taxonomy" id="1396"/>
    <lineage>
        <taxon>Bacteria</taxon>
        <taxon>Bacillati</taxon>
        <taxon>Bacillota</taxon>
        <taxon>Bacilli</taxon>
        <taxon>Bacillales</taxon>
        <taxon>Bacillaceae</taxon>
        <taxon>Bacillus</taxon>
        <taxon>Bacillus cereus group</taxon>
    </lineage>
</organism>
<gene>
    <name evidence="2" type="ORF">CN357_26170</name>
</gene>
<feature type="transmembrane region" description="Helical" evidence="1">
    <location>
        <begin position="12"/>
        <end position="31"/>
    </location>
</feature>
<keyword evidence="1" id="KW-1133">Transmembrane helix</keyword>
<accession>A0A9X6VUF5</accession>
<evidence type="ECO:0000256" key="1">
    <source>
        <dbReference type="SAM" id="Phobius"/>
    </source>
</evidence>
<evidence type="ECO:0000313" key="2">
    <source>
        <dbReference type="EMBL" id="PFF44097.1"/>
    </source>
</evidence>
<dbReference type="Proteomes" id="UP000220210">
    <property type="component" value="Unassembled WGS sequence"/>
</dbReference>
<keyword evidence="1" id="KW-0472">Membrane</keyword>